<accession>A0A8X6HK22</accession>
<dbReference type="Proteomes" id="UP000887116">
    <property type="component" value="Unassembled WGS sequence"/>
</dbReference>
<keyword evidence="2" id="KW-1185">Reference proteome</keyword>
<gene>
    <name evidence="1" type="ORF">TNCT_179391</name>
</gene>
<name>A0A8X6HK22_TRICU</name>
<evidence type="ECO:0000313" key="1">
    <source>
        <dbReference type="EMBL" id="GFR04579.1"/>
    </source>
</evidence>
<comment type="caution">
    <text evidence="1">The sequence shown here is derived from an EMBL/GenBank/DDBJ whole genome shotgun (WGS) entry which is preliminary data.</text>
</comment>
<protein>
    <submittedName>
        <fullName evidence="1">Uncharacterized protein</fullName>
    </submittedName>
</protein>
<organism evidence="1 2">
    <name type="scientific">Trichonephila clavata</name>
    <name type="common">Joro spider</name>
    <name type="synonym">Nephila clavata</name>
    <dbReference type="NCBI Taxonomy" id="2740835"/>
    <lineage>
        <taxon>Eukaryota</taxon>
        <taxon>Metazoa</taxon>
        <taxon>Ecdysozoa</taxon>
        <taxon>Arthropoda</taxon>
        <taxon>Chelicerata</taxon>
        <taxon>Arachnida</taxon>
        <taxon>Araneae</taxon>
        <taxon>Araneomorphae</taxon>
        <taxon>Entelegynae</taxon>
        <taxon>Araneoidea</taxon>
        <taxon>Nephilidae</taxon>
        <taxon>Trichonephila</taxon>
    </lineage>
</organism>
<evidence type="ECO:0000313" key="2">
    <source>
        <dbReference type="Proteomes" id="UP000887116"/>
    </source>
</evidence>
<dbReference type="EMBL" id="BMAO01005894">
    <property type="protein sequence ID" value="GFR04579.1"/>
    <property type="molecule type" value="Genomic_DNA"/>
</dbReference>
<reference evidence="1" key="1">
    <citation type="submission" date="2020-07" db="EMBL/GenBank/DDBJ databases">
        <title>Multicomponent nature underlies the extraordinary mechanical properties of spider dragline silk.</title>
        <authorList>
            <person name="Kono N."/>
            <person name="Nakamura H."/>
            <person name="Mori M."/>
            <person name="Yoshida Y."/>
            <person name="Ohtoshi R."/>
            <person name="Malay A.D."/>
            <person name="Moran D.A.P."/>
            <person name="Tomita M."/>
            <person name="Numata K."/>
            <person name="Arakawa K."/>
        </authorList>
    </citation>
    <scope>NUCLEOTIDE SEQUENCE</scope>
</reference>
<proteinExistence type="predicted"/>
<sequence length="107" mass="12630">MNNFRQYKTRKVLYAALASHAHLQFLARSQESLLIGAHYIYKNNSSGRTVKDHVKKREKITFTNKKNLRTHTPNAVFWTARSRFTDYRYTKRIRPTYPPSRVGVRSA</sequence>
<dbReference type="AlphaFoldDB" id="A0A8X6HK22"/>